<dbReference type="Proteomes" id="UP001233999">
    <property type="component" value="Unassembled WGS sequence"/>
</dbReference>
<organism evidence="1 2">
    <name type="scientific">Diploptera punctata</name>
    <name type="common">Pacific beetle cockroach</name>
    <dbReference type="NCBI Taxonomy" id="6984"/>
    <lineage>
        <taxon>Eukaryota</taxon>
        <taxon>Metazoa</taxon>
        <taxon>Ecdysozoa</taxon>
        <taxon>Arthropoda</taxon>
        <taxon>Hexapoda</taxon>
        <taxon>Insecta</taxon>
        <taxon>Pterygota</taxon>
        <taxon>Neoptera</taxon>
        <taxon>Polyneoptera</taxon>
        <taxon>Dictyoptera</taxon>
        <taxon>Blattodea</taxon>
        <taxon>Blaberoidea</taxon>
        <taxon>Blaberidae</taxon>
        <taxon>Diplopterinae</taxon>
        <taxon>Diploptera</taxon>
    </lineage>
</organism>
<reference evidence="1" key="2">
    <citation type="submission" date="2023-05" db="EMBL/GenBank/DDBJ databases">
        <authorList>
            <person name="Fouks B."/>
        </authorList>
    </citation>
    <scope>NUCLEOTIDE SEQUENCE</scope>
    <source>
        <strain evidence="1">Stay&amp;Tobe</strain>
        <tissue evidence="1">Testes</tissue>
    </source>
</reference>
<evidence type="ECO:0000313" key="2">
    <source>
        <dbReference type="Proteomes" id="UP001233999"/>
    </source>
</evidence>
<dbReference type="EMBL" id="JASPKZ010010029">
    <property type="protein sequence ID" value="KAJ9575298.1"/>
    <property type="molecule type" value="Genomic_DNA"/>
</dbReference>
<reference evidence="1" key="1">
    <citation type="journal article" date="2023" name="IScience">
        <title>Live-bearing cockroach genome reveals convergent evolutionary mechanisms linked to viviparity in insects and beyond.</title>
        <authorList>
            <person name="Fouks B."/>
            <person name="Harrison M.C."/>
            <person name="Mikhailova A.A."/>
            <person name="Marchal E."/>
            <person name="English S."/>
            <person name="Carruthers M."/>
            <person name="Jennings E.C."/>
            <person name="Chiamaka E.L."/>
            <person name="Frigard R.A."/>
            <person name="Pippel M."/>
            <person name="Attardo G.M."/>
            <person name="Benoit J.B."/>
            <person name="Bornberg-Bauer E."/>
            <person name="Tobe S.S."/>
        </authorList>
    </citation>
    <scope>NUCLEOTIDE SEQUENCE</scope>
    <source>
        <strain evidence="1">Stay&amp;Tobe</strain>
    </source>
</reference>
<keyword evidence="2" id="KW-1185">Reference proteome</keyword>
<evidence type="ECO:0000313" key="1">
    <source>
        <dbReference type="EMBL" id="KAJ9575298.1"/>
    </source>
</evidence>
<gene>
    <name evidence="1" type="ORF">L9F63_025750</name>
</gene>
<proteinExistence type="predicted"/>
<feature type="non-terminal residue" evidence="1">
    <location>
        <position position="109"/>
    </location>
</feature>
<dbReference type="AlphaFoldDB" id="A0AAD7Z7C9"/>
<name>A0AAD7Z7C9_DIPPU</name>
<accession>A0AAD7Z7C9</accession>
<comment type="caution">
    <text evidence="1">The sequence shown here is derived from an EMBL/GenBank/DDBJ whole genome shotgun (WGS) entry which is preliminary data.</text>
</comment>
<protein>
    <submittedName>
        <fullName evidence="1">Uncharacterized protein</fullName>
    </submittedName>
</protein>
<sequence length="109" mass="12373">MVHQGRVVLQWSNISFGRYNPAVTWKHPGALFEFKILLSVDITGCVFIEQPLFSHSVNEAGKGTDFVFLLHYSSVNFIFSCISFNSVNTTFSIEFSLCSLIVWNFILCI</sequence>